<protein>
    <recommendedName>
        <fullName evidence="3">Thymidine phosphorylase</fullName>
    </recommendedName>
</protein>
<dbReference type="Pfam" id="PF07793">
    <property type="entry name" value="DUF1631"/>
    <property type="match status" value="1"/>
</dbReference>
<evidence type="ECO:0008006" key="3">
    <source>
        <dbReference type="Google" id="ProtNLM"/>
    </source>
</evidence>
<dbReference type="Proteomes" id="UP000031572">
    <property type="component" value="Unassembled WGS sequence"/>
</dbReference>
<evidence type="ECO:0000313" key="1">
    <source>
        <dbReference type="EMBL" id="KIF83903.1"/>
    </source>
</evidence>
<gene>
    <name evidence="1" type="ORF">TSA66_21440</name>
</gene>
<dbReference type="EMBL" id="JWJG01000028">
    <property type="protein sequence ID" value="KIF83903.1"/>
    <property type="molecule type" value="Genomic_DNA"/>
</dbReference>
<name>A0A0C1YAB0_9BURK</name>
<dbReference type="InterPro" id="IPR012434">
    <property type="entry name" value="DUF1631"/>
</dbReference>
<keyword evidence="2" id="KW-1185">Reference proteome</keyword>
<sequence>MQRAAIWQELVDIASSAAGKQLDSLATRLANALLLRPEGISAEEFQLRADAAALLKKNRYLFHYVASERLGAMLHNEVQALDAGAAAPLESGSAKPLAPDLEIDKKLTLVKISRAIENEHANRLVVLNSRLACLLDRDELTTAQNPFRPQVFLSALHDAWCDFHPDAKAHHLAFRTLSEDLGIDMGPILHTLNATLVRRGITAAPTEVPRPAPLVMPDEAAANPVMQQLQRMFPAAQSRRHNVERVPDDDLPSLFGAETLHDAGARHELLAYLAEIQKNGPDPHQAGGMPGAQGAALLAHIQRWAPQGSLSVEDANTIMLLSTVFEAIFVARNIAAEIKTLIGSLQIPLLKATLHDKDFFFKPNHPARRVIELMAHLGISWDRTGGPRDRLYQTILRNVKRIQSDQRLPSFAEALAELESFAAELDASAAETLSSSITQALEQEKRLQAAQAARNEIALRVGTGEVVAFVETFLEDKWVSVLTLAYTVKDDKPQALDSALRTMDDLCWSVKPKITMEERKNLLAKLPNIIAMLNKWLDLIKWNDAARIKFFDDLAKCHASIVRAPLELSPERQMMIAVAVAKKAAERRLQRQARQQPEPAPDAFDLQVQKLARGTWVEFTREGTPPMTVKLAWISPMRSLFIFSTSTRQEALSVTDEELARALREGSAHIALEAGLVARALEQAFSGDSANNGAVTGLAAA</sequence>
<accession>A0A0C1YAB0</accession>
<dbReference type="AlphaFoldDB" id="A0A0C1YAB0"/>
<comment type="caution">
    <text evidence="1">The sequence shown here is derived from an EMBL/GenBank/DDBJ whole genome shotgun (WGS) entry which is preliminary data.</text>
</comment>
<reference evidence="1 2" key="1">
    <citation type="submission" date="2014-12" db="EMBL/GenBank/DDBJ databases">
        <title>Denitrispirillum autotrophicum gen. nov., sp. nov., Denitrifying, Facultatively Autotrophic Bacteria Isolated from Rice Paddy Soil.</title>
        <authorList>
            <person name="Ishii S."/>
            <person name="Ashida N."/>
            <person name="Ohno H."/>
            <person name="Otsuka S."/>
            <person name="Yokota A."/>
            <person name="Senoo K."/>
        </authorList>
    </citation>
    <scope>NUCLEOTIDE SEQUENCE [LARGE SCALE GENOMIC DNA]</scope>
    <source>
        <strain evidence="1 2">TSA66</strain>
    </source>
</reference>
<dbReference type="STRING" id="709839.TSA66_21440"/>
<organism evidence="1 2">
    <name type="scientific">Noviherbaspirillum autotrophicum</name>
    <dbReference type="NCBI Taxonomy" id="709839"/>
    <lineage>
        <taxon>Bacteria</taxon>
        <taxon>Pseudomonadati</taxon>
        <taxon>Pseudomonadota</taxon>
        <taxon>Betaproteobacteria</taxon>
        <taxon>Burkholderiales</taxon>
        <taxon>Oxalobacteraceae</taxon>
        <taxon>Noviherbaspirillum</taxon>
    </lineage>
</organism>
<evidence type="ECO:0000313" key="2">
    <source>
        <dbReference type="Proteomes" id="UP000031572"/>
    </source>
</evidence>
<proteinExistence type="predicted"/>